<gene>
    <name evidence="1" type="ORF">J2Y00_002632</name>
</gene>
<dbReference type="RefSeq" id="WP_309854079.1">
    <property type="nucleotide sequence ID" value="NZ_JAVDQJ010000004.1"/>
</dbReference>
<proteinExistence type="predicted"/>
<comment type="caution">
    <text evidence="1">The sequence shown here is derived from an EMBL/GenBank/DDBJ whole genome shotgun (WGS) entry which is preliminary data.</text>
</comment>
<reference evidence="1" key="1">
    <citation type="submission" date="2023-07" db="EMBL/GenBank/DDBJ databases">
        <title>Sorghum-associated microbial communities from plants grown in Nebraska, USA.</title>
        <authorList>
            <person name="Schachtman D."/>
        </authorList>
    </citation>
    <scope>NUCLEOTIDE SEQUENCE</scope>
    <source>
        <strain evidence="1">BE330</strain>
    </source>
</reference>
<name>A0AAE4BMG2_9DEIO</name>
<sequence length="96" mass="10386">MNTTYSFSIHRPTRYVSMQGYSVTYHLHPGGVTGRVNRWNNLDFASSAPLTATAGQLGAVLRDDVTGSAWLKPFRSLHLHAPPQGAASNCACPTAR</sequence>
<accession>A0AAE4BMG2</accession>
<evidence type="ECO:0000313" key="1">
    <source>
        <dbReference type="EMBL" id="MDR6219035.1"/>
    </source>
</evidence>
<evidence type="ECO:0000313" key="2">
    <source>
        <dbReference type="Proteomes" id="UP001185331"/>
    </source>
</evidence>
<organism evidence="1 2">
    <name type="scientific">Deinococcus soli</name>
    <name type="common">ex Cha et al. 2016</name>
    <dbReference type="NCBI Taxonomy" id="1309411"/>
    <lineage>
        <taxon>Bacteria</taxon>
        <taxon>Thermotogati</taxon>
        <taxon>Deinococcota</taxon>
        <taxon>Deinococci</taxon>
        <taxon>Deinococcales</taxon>
        <taxon>Deinococcaceae</taxon>
        <taxon>Deinococcus</taxon>
    </lineage>
</organism>
<dbReference type="AlphaFoldDB" id="A0AAE4BMG2"/>
<dbReference type="Proteomes" id="UP001185331">
    <property type="component" value="Unassembled WGS sequence"/>
</dbReference>
<protein>
    <submittedName>
        <fullName evidence="1">Uncharacterized protein</fullName>
    </submittedName>
</protein>
<dbReference type="EMBL" id="JAVDQK010000005">
    <property type="protein sequence ID" value="MDR6219035.1"/>
    <property type="molecule type" value="Genomic_DNA"/>
</dbReference>